<dbReference type="Proteomes" id="UP001301769">
    <property type="component" value="Unassembled WGS sequence"/>
</dbReference>
<organism evidence="1 2">
    <name type="scientific">Rhypophila decipiens</name>
    <dbReference type="NCBI Taxonomy" id="261697"/>
    <lineage>
        <taxon>Eukaryota</taxon>
        <taxon>Fungi</taxon>
        <taxon>Dikarya</taxon>
        <taxon>Ascomycota</taxon>
        <taxon>Pezizomycotina</taxon>
        <taxon>Sordariomycetes</taxon>
        <taxon>Sordariomycetidae</taxon>
        <taxon>Sordariales</taxon>
        <taxon>Naviculisporaceae</taxon>
        <taxon>Rhypophila</taxon>
    </lineage>
</organism>
<name>A0AAN6Y248_9PEZI</name>
<accession>A0AAN6Y248</accession>
<protein>
    <submittedName>
        <fullName evidence="1">Uncharacterized protein</fullName>
    </submittedName>
</protein>
<proteinExistence type="predicted"/>
<comment type="caution">
    <text evidence="1">The sequence shown here is derived from an EMBL/GenBank/DDBJ whole genome shotgun (WGS) entry which is preliminary data.</text>
</comment>
<reference evidence="1" key="2">
    <citation type="submission" date="2023-05" db="EMBL/GenBank/DDBJ databases">
        <authorList>
            <consortium name="Lawrence Berkeley National Laboratory"/>
            <person name="Steindorff A."/>
            <person name="Hensen N."/>
            <person name="Bonometti L."/>
            <person name="Westerberg I."/>
            <person name="Brannstrom I.O."/>
            <person name="Guillou S."/>
            <person name="Cros-Aarteil S."/>
            <person name="Calhoun S."/>
            <person name="Haridas S."/>
            <person name="Kuo A."/>
            <person name="Mondo S."/>
            <person name="Pangilinan J."/>
            <person name="Riley R."/>
            <person name="Labutti K."/>
            <person name="Andreopoulos B."/>
            <person name="Lipzen A."/>
            <person name="Chen C."/>
            <person name="Yanf M."/>
            <person name="Daum C."/>
            <person name="Ng V."/>
            <person name="Clum A."/>
            <person name="Ohm R."/>
            <person name="Martin F."/>
            <person name="Silar P."/>
            <person name="Natvig D."/>
            <person name="Lalanne C."/>
            <person name="Gautier V."/>
            <person name="Ament-Velasquez S.L."/>
            <person name="Kruys A."/>
            <person name="Hutchinson M.I."/>
            <person name="Powell A.J."/>
            <person name="Barry K."/>
            <person name="Miller A.N."/>
            <person name="Grigoriev I.V."/>
            <person name="Debuchy R."/>
            <person name="Gladieux P."/>
            <person name="Thoren M.H."/>
            <person name="Johannesson H."/>
        </authorList>
    </citation>
    <scope>NUCLEOTIDE SEQUENCE</scope>
    <source>
        <strain evidence="1">PSN293</strain>
    </source>
</reference>
<feature type="non-terminal residue" evidence="1">
    <location>
        <position position="1"/>
    </location>
</feature>
<keyword evidence="2" id="KW-1185">Reference proteome</keyword>
<gene>
    <name evidence="1" type="ORF">QBC37DRAFT_446820</name>
</gene>
<evidence type="ECO:0000313" key="2">
    <source>
        <dbReference type="Proteomes" id="UP001301769"/>
    </source>
</evidence>
<reference evidence="1" key="1">
    <citation type="journal article" date="2023" name="Mol. Phylogenet. Evol.">
        <title>Genome-scale phylogeny and comparative genomics of the fungal order Sordariales.</title>
        <authorList>
            <person name="Hensen N."/>
            <person name="Bonometti L."/>
            <person name="Westerberg I."/>
            <person name="Brannstrom I.O."/>
            <person name="Guillou S."/>
            <person name="Cros-Aarteil S."/>
            <person name="Calhoun S."/>
            <person name="Haridas S."/>
            <person name="Kuo A."/>
            <person name="Mondo S."/>
            <person name="Pangilinan J."/>
            <person name="Riley R."/>
            <person name="LaButti K."/>
            <person name="Andreopoulos B."/>
            <person name="Lipzen A."/>
            <person name="Chen C."/>
            <person name="Yan M."/>
            <person name="Daum C."/>
            <person name="Ng V."/>
            <person name="Clum A."/>
            <person name="Steindorff A."/>
            <person name="Ohm R.A."/>
            <person name="Martin F."/>
            <person name="Silar P."/>
            <person name="Natvig D.O."/>
            <person name="Lalanne C."/>
            <person name="Gautier V."/>
            <person name="Ament-Velasquez S.L."/>
            <person name="Kruys A."/>
            <person name="Hutchinson M.I."/>
            <person name="Powell A.J."/>
            <person name="Barry K."/>
            <person name="Miller A.N."/>
            <person name="Grigoriev I.V."/>
            <person name="Debuchy R."/>
            <person name="Gladieux P."/>
            <person name="Hiltunen Thoren M."/>
            <person name="Johannesson H."/>
        </authorList>
    </citation>
    <scope>NUCLEOTIDE SEQUENCE</scope>
    <source>
        <strain evidence="1">PSN293</strain>
    </source>
</reference>
<dbReference type="AlphaFoldDB" id="A0AAN6Y248"/>
<dbReference type="EMBL" id="MU858154">
    <property type="protein sequence ID" value="KAK4211233.1"/>
    <property type="molecule type" value="Genomic_DNA"/>
</dbReference>
<sequence length="236" mass="27132">SNFPFSLFFLPRPSSFPRSALSTSPTPRQPTTMRVTNLLAGAVASLAILAEAAVLRTANTTVVQVDGDGEDPAAALLNETPWQTAKTNYKTTTEWWRLDPETDYGCSLTAQWFDNTDEKWQARYHVKVSANPGRLADALYPDDFNITERNKAVQKDMLDTWVEAFFVSNDKQIFHPQKRPEARVNYNYKAKNYDAEAKESQYWGKLGHSHYVRNQVRAVKDWEEQTMHRCRIFKDF</sequence>
<evidence type="ECO:0000313" key="1">
    <source>
        <dbReference type="EMBL" id="KAK4211233.1"/>
    </source>
</evidence>